<evidence type="ECO:0000313" key="2">
    <source>
        <dbReference type="EMBL" id="GAM78900.1"/>
    </source>
</evidence>
<dbReference type="InterPro" id="IPR027417">
    <property type="entry name" value="P-loop_NTPase"/>
</dbReference>
<dbReference type="PATRIC" id="fig|1360.113.peg.1504"/>
<dbReference type="InterPro" id="IPR025669">
    <property type="entry name" value="AAA_dom"/>
</dbReference>
<comment type="caution">
    <text evidence="2">The sequence shown here is derived from an EMBL/GenBank/DDBJ whole genome shotgun (WGS) entry which is preliminary data.</text>
</comment>
<dbReference type="Pfam" id="PF13614">
    <property type="entry name" value="AAA_31"/>
    <property type="match status" value="1"/>
</dbReference>
<name>A0A0B8QH08_LACLL</name>
<gene>
    <name evidence="2" type="ORF">JCM5805K_0002</name>
</gene>
<dbReference type="Proteomes" id="UP000031847">
    <property type="component" value="Unassembled WGS sequence"/>
</dbReference>
<dbReference type="InterPro" id="IPR050678">
    <property type="entry name" value="DNA_Partitioning_ATPase"/>
</dbReference>
<dbReference type="CDD" id="cd02042">
    <property type="entry name" value="ParAB_family"/>
    <property type="match status" value="1"/>
</dbReference>
<dbReference type="AlphaFoldDB" id="A0A0B8QH08"/>
<dbReference type="SUPFAM" id="SSF52540">
    <property type="entry name" value="P-loop containing nucleoside triphosphate hydrolases"/>
    <property type="match status" value="1"/>
</dbReference>
<accession>A0A0B8QH08</accession>
<dbReference type="PANTHER" id="PTHR13696:SF52">
    <property type="entry name" value="PARA FAMILY PROTEIN CT_582"/>
    <property type="match status" value="1"/>
</dbReference>
<feature type="domain" description="AAA" evidence="1">
    <location>
        <begin position="2"/>
        <end position="170"/>
    </location>
</feature>
<dbReference type="EMBL" id="BBSI01000001">
    <property type="protein sequence ID" value="GAM78900.1"/>
    <property type="molecule type" value="Genomic_DNA"/>
</dbReference>
<protein>
    <submittedName>
        <fullName evidence="2">ATPases</fullName>
    </submittedName>
</protein>
<dbReference type="Gene3D" id="3.40.50.300">
    <property type="entry name" value="P-loop containing nucleotide triphosphate hydrolases"/>
    <property type="match status" value="1"/>
</dbReference>
<dbReference type="RefSeq" id="WP_010783638.1">
    <property type="nucleotide sequence ID" value="NZ_BAABQR010000021.1"/>
</dbReference>
<evidence type="ECO:0000313" key="3">
    <source>
        <dbReference type="Proteomes" id="UP000031847"/>
    </source>
</evidence>
<dbReference type="PANTHER" id="PTHR13696">
    <property type="entry name" value="P-LOOP CONTAINING NUCLEOSIDE TRIPHOSPHATE HYDROLASE"/>
    <property type="match status" value="1"/>
</dbReference>
<sequence>MAKIIAFYNNKGGVAKTTTATNVAGVLSLQKKKVLLIDGDPQGHTSLTFGVDSDDLQTTLGAYLSSNWTASEASQYFIKINDFLDVIPSNQSLSDFIILTSSEDPKIRNKHLKNFINPIRKEYDYIIFDMAPAVDIILENIVEIVDDLVVVATPETYAVKNAETTLKITDDKQVTVRHIVPTKTQMNTKTHKFMLENLQEVADSHHINMTKTYIPNLIAFSEAVSIYELPLALVNDKRYLKAQEYYQNLVEELGY</sequence>
<evidence type="ECO:0000259" key="1">
    <source>
        <dbReference type="Pfam" id="PF13614"/>
    </source>
</evidence>
<reference evidence="2 3" key="1">
    <citation type="submission" date="2015-01" db="EMBL/GenBank/DDBJ databases">
        <title>Lactococcus lactis subsp.lactis JCM 5805 whole genome shotgun sequence.</title>
        <authorList>
            <person name="Fujii T."/>
            <person name="Tomita Y."/>
            <person name="Ikushima S."/>
            <person name="Fujiwara D."/>
        </authorList>
    </citation>
    <scope>NUCLEOTIDE SEQUENCE [LARGE SCALE GENOMIC DNA]</scope>
    <source>
        <strain evidence="2 3">JCM 5805</strain>
    </source>
</reference>
<organism evidence="2 3">
    <name type="scientific">Lactococcus lactis subsp. lactis</name>
    <name type="common">Streptococcus lactis</name>
    <dbReference type="NCBI Taxonomy" id="1360"/>
    <lineage>
        <taxon>Bacteria</taxon>
        <taxon>Bacillati</taxon>
        <taxon>Bacillota</taxon>
        <taxon>Bacilli</taxon>
        <taxon>Lactobacillales</taxon>
        <taxon>Streptococcaceae</taxon>
        <taxon>Lactococcus</taxon>
    </lineage>
</organism>
<proteinExistence type="predicted"/>